<organism evidence="1">
    <name type="scientific">Fundidesulfovibrio putealis</name>
    <dbReference type="NCBI Taxonomy" id="270496"/>
    <lineage>
        <taxon>Bacteria</taxon>
        <taxon>Pseudomonadati</taxon>
        <taxon>Thermodesulfobacteriota</taxon>
        <taxon>Desulfovibrionia</taxon>
        <taxon>Desulfovibrionales</taxon>
        <taxon>Desulfovibrionaceae</taxon>
        <taxon>Fundidesulfovibrio</taxon>
    </lineage>
</organism>
<proteinExistence type="predicted"/>
<dbReference type="AlphaFoldDB" id="A0A7C3W7V3"/>
<reference evidence="1" key="1">
    <citation type="journal article" date="2020" name="mSystems">
        <title>Genome- and Community-Level Interaction Insights into Carbon Utilization and Element Cycling Functions of Hydrothermarchaeota in Hydrothermal Sediment.</title>
        <authorList>
            <person name="Zhou Z."/>
            <person name="Liu Y."/>
            <person name="Xu W."/>
            <person name="Pan J."/>
            <person name="Luo Z.H."/>
            <person name="Li M."/>
        </authorList>
    </citation>
    <scope>NUCLEOTIDE SEQUENCE [LARGE SCALE GENOMIC DNA]</scope>
    <source>
        <strain evidence="1">SpSt-413</strain>
    </source>
</reference>
<comment type="caution">
    <text evidence="1">The sequence shown here is derived from an EMBL/GenBank/DDBJ whole genome shotgun (WGS) entry which is preliminary data.</text>
</comment>
<name>A0A7C3W7V3_9BACT</name>
<dbReference type="InterPro" id="IPR014917">
    <property type="entry name" value="DUF1800"/>
</dbReference>
<evidence type="ECO:0000313" key="1">
    <source>
        <dbReference type="EMBL" id="HGG91421.1"/>
    </source>
</evidence>
<dbReference type="Pfam" id="PF08811">
    <property type="entry name" value="DUF1800"/>
    <property type="match status" value="1"/>
</dbReference>
<accession>A0A7C3W7V3</accession>
<protein>
    <submittedName>
        <fullName evidence="1">DUF1800 domain-containing protein</fullName>
    </submittedName>
</protein>
<sequence length="673" mass="73486">MLRAAREGVMTRRVLLFLRFLVGVVLPRLVHVSVEIAMPAQPGGVEAGRQAALDPGSALEREEQAADRVLVDVVGGVVAVLLLGAVAVCRRPGWRSLRLGLSGRDELARAVRRRSVFFLGPGAVGRGQKDCRGQCGHKDADHAGLHGFRVLSIIIVRGRRGKGQNELNFRFGRGNSLGMRVKLLPLILLACLLSAWECGAQALPDEAMAIHVLGRLSFGPFPGEIERVRAMGWKAYVEEQLNPGRIPVPQALTARLAALATESMDTVQLFREYGPKAPGGPRRNPTLEEIQSAREKAAFIQAEAAEAKLWRAILSPRQLEELLCDFWYNHFNVPASKGLAHLWVGSFEREAIRPHVLGRFGDMLLAVTRHPAMLIHLENWQSASPESQTGKGLQRPLVEMHARELLTAHTMGAGGKVKPQDVTALANILAGWSIGAPRGPQDVNGFVFDERRHESKDREFLGTVIKGGGMSQGIKAIRVLAGRPETARNICGKLVRFFVAEEPPKALVEELSKKFLDTGGDIRAVLAALFESRDFADSKHAWNRFKSPLRYAVSIVRAAGRPVSEVRSLAENLEWLGQGLYDAPDVSGYKDERSHWLAADLFLKRLNLSVMAGKGALPCWSPGNWTPLEKLDWGSLARTMGLKLSAGTAKAVEQAAPELKAGVLLGAPEGQQY</sequence>
<dbReference type="EMBL" id="DSRP01000038">
    <property type="protein sequence ID" value="HGG91421.1"/>
    <property type="molecule type" value="Genomic_DNA"/>
</dbReference>
<gene>
    <name evidence="1" type="ORF">ENR59_00525</name>
</gene>